<feature type="compositionally biased region" description="Basic and acidic residues" evidence="2">
    <location>
        <begin position="552"/>
        <end position="562"/>
    </location>
</feature>
<feature type="region of interest" description="Disordered" evidence="2">
    <location>
        <begin position="276"/>
        <end position="311"/>
    </location>
</feature>
<evidence type="ECO:0000256" key="2">
    <source>
        <dbReference type="SAM" id="MobiDB-lite"/>
    </source>
</evidence>
<evidence type="ECO:0000256" key="1">
    <source>
        <dbReference type="SAM" id="Coils"/>
    </source>
</evidence>
<organism evidence="3 4">
    <name type="scientific">Multifurca ochricompacta</name>
    <dbReference type="NCBI Taxonomy" id="376703"/>
    <lineage>
        <taxon>Eukaryota</taxon>
        <taxon>Fungi</taxon>
        <taxon>Dikarya</taxon>
        <taxon>Basidiomycota</taxon>
        <taxon>Agaricomycotina</taxon>
        <taxon>Agaricomycetes</taxon>
        <taxon>Russulales</taxon>
        <taxon>Russulaceae</taxon>
        <taxon>Multifurca</taxon>
    </lineage>
</organism>
<name>A0AAD4QLX7_9AGAM</name>
<feature type="coiled-coil region" evidence="1">
    <location>
        <begin position="1554"/>
        <end position="1581"/>
    </location>
</feature>
<feature type="region of interest" description="Disordered" evidence="2">
    <location>
        <begin position="1770"/>
        <end position="1859"/>
    </location>
</feature>
<proteinExistence type="predicted"/>
<feature type="compositionally biased region" description="Pro residues" evidence="2">
    <location>
        <begin position="288"/>
        <end position="311"/>
    </location>
</feature>
<feature type="coiled-coil region" evidence="1">
    <location>
        <begin position="1491"/>
        <end position="1518"/>
    </location>
</feature>
<sequence>MTTQHRQQPSRLSIPPQFQFQQQHVPLYSPGSQTAIHQGFPSAFPPPSLLHTPIQPPFYHPHSGPPPRPIHQVHRAQTSVVALAAAVTPHAQSQFSPGAFGGPQFHPRGPPKAQLGGVGKNYRPPSPTAVALANVATQSQKGKKVNVNLPKEIIPAGDGQPSTHTSFARIPLPPHLVPPQPSIPPPDVSSATIHPEDTTRVNIPNTIDVFLPGRSVWDAVKNKFIEEKLQKLGVEKTTDNYSTVPHIHAPHARAASISSPADPTLLYFKLNKLQQTQNSQSHSASVSPQPPQPSLNNMTPPPLPLPLLPPPPSIIHPLPPAPANSGPLRHGYSLSLAAAPFVPSRPFLTFNAPVAFNPFPVGTSLGNGSVRSPDARSDPGAPTDQSLAPSTMPARADSRPDFARGFGLDVPEEAEEEVQVEEELGFLPEGPEEDWALAEASHVAIAGEDDTIDMELDVDEADAEVGSITTAAQSRAHSRHVSRLSAALSLRSVGGHGDYSELEVEPDEQGEREGDDPEDEAIGEWTGSEDLRTTTETTEDEESIGEWSNPSDEERARQDRQQRRLMRRAHHQQQQESIQVPRRIPNFPHPPPNPLPLTSLVIHPLRVTEEDMISNPSDDSVDPPHALPLPPSSRPLSSRLSIHDPARAHSRAPSSNLVPTPFQMSMPIPIQAPVPKRTEALNPHAKPFIFGSANRLSGSFVPGTLALQIPQQQQQLPALHVPQLPSVFSHARGASYGKPLNAGAAEFKPSAFTFTLPPNVPKFPLPQTPPPPPTLPSPLSRTVADAGLVRPQQGREKRQRRSSMAGSVSASDTSENGKVAMTSFKFPQESPVRKSAPPSPAQRQGPLNVVARPFTLPVPSGMDLNASPISDGTLEGEGDGDGDRDGDEDGEGEGSVDVEHELPIPLSMKARRAPIPLDFKHPVSTNTVPAGLFKALANGNGNNSNGNNANVGPEGEERTRRMVRSRLNSREIFEHVSRPSLDDLHVPAISHKGSRGRLVTDPGRWDAPALPQEPPQPARDRRASLPVMGSARSSFSDTSIHPPNIPHRLELQQYEERLEALLESKLDDFREEVRALRLETGANGGTGLASTEAAINEVVTLFRAQLQESAARGLDDTQIDARGELDFQLVKDIVEQGHAEARAEIQQDLDRILRRVEALQSVEVTPINGGNTEVMLEEYHARTRSTVVNAIAPITARLDALERTRTPLPFTPASTINHEALMRELHAALVPHIAAMRAEPIDYDLLTEQLSQAVKPHISQLIDLASDKRETAGLIVDRLIPVLPKVYPPVGSSIDIPAVVAQATTEVRRIVAQLDAHEIKEQVSDLVVERLDSRLAVRDRGLDGLSSKLMGGLDNLLGPVQDVATRVAELASGQLAGATEPLRAMLVDLISMGPTIGKGIPSSEDFFRIGTTVENLSTGQQSLQDKVAELLALHQDVLSRLTGLPNSMTAAIKAAQLAHAELLARTVTREDFEEVQLAKARAQYGAVRAEKDIMMDRISSAESERDQLRARVDDIQAIMLLRATDAATSQARTSELEEALSQSLARLKTSDVTIESQQERLLELEKLNRDLTAEKQIHTAETEAHLASRDQEAAVEALAALRKDHDALLAQQAHWEDLRRTTEQLDQLAVLPELKELRHIRDRSKVLEGEYAALQRRFKEQETRVTNSDRAASALRTSLVQAQQRSAEWEQRANEHEVALTEAQLARERAEDCVAQLEEEHSLVKLQFEEKDAEERLARDRESKLRDEVAALEAHVAQLQADASLAKKAAAAAASSPPRPDSRASTVYPSRSATPTASVNGRRTNTPPQPSVCDSMHNPHTRITRPKRQAQRYWPSRVASPTGSVVSVTPTLGSDGWYE</sequence>
<feature type="region of interest" description="Disordered" evidence="2">
    <location>
        <begin position="761"/>
        <end position="847"/>
    </location>
</feature>
<feature type="region of interest" description="Disordered" evidence="2">
    <location>
        <begin position="938"/>
        <end position="958"/>
    </location>
</feature>
<feature type="region of interest" description="Disordered" evidence="2">
    <location>
        <begin position="367"/>
        <end position="405"/>
    </location>
</feature>
<feature type="compositionally biased region" description="Basic residues" evidence="2">
    <location>
        <begin position="1819"/>
        <end position="1830"/>
    </location>
</feature>
<reference evidence="3" key="1">
    <citation type="journal article" date="2022" name="New Phytol.">
        <title>Evolutionary transition to the ectomycorrhizal habit in the genomes of a hyperdiverse lineage of mushroom-forming fungi.</title>
        <authorList>
            <person name="Looney B."/>
            <person name="Miyauchi S."/>
            <person name="Morin E."/>
            <person name="Drula E."/>
            <person name="Courty P.E."/>
            <person name="Kohler A."/>
            <person name="Kuo A."/>
            <person name="LaButti K."/>
            <person name="Pangilinan J."/>
            <person name="Lipzen A."/>
            <person name="Riley R."/>
            <person name="Andreopoulos W."/>
            <person name="He G."/>
            <person name="Johnson J."/>
            <person name="Nolan M."/>
            <person name="Tritt A."/>
            <person name="Barry K.W."/>
            <person name="Grigoriev I.V."/>
            <person name="Nagy L.G."/>
            <person name="Hibbett D."/>
            <person name="Henrissat B."/>
            <person name="Matheny P.B."/>
            <person name="Labbe J."/>
            <person name="Martin F.M."/>
        </authorList>
    </citation>
    <scope>NUCLEOTIDE SEQUENCE</scope>
    <source>
        <strain evidence="3">BPL690</strain>
    </source>
</reference>
<feature type="coiled-coil region" evidence="1">
    <location>
        <begin position="1637"/>
        <end position="1769"/>
    </location>
</feature>
<feature type="compositionally biased region" description="Polar residues" evidence="2">
    <location>
        <begin position="1031"/>
        <end position="1041"/>
    </location>
</feature>
<feature type="compositionally biased region" description="Low complexity" evidence="2">
    <location>
        <begin position="277"/>
        <end position="287"/>
    </location>
</feature>
<accession>A0AAD4QLX7</accession>
<feature type="region of interest" description="Disordered" evidence="2">
    <location>
        <begin position="30"/>
        <end position="69"/>
    </location>
</feature>
<feature type="compositionally biased region" description="Polar residues" evidence="2">
    <location>
        <begin position="1787"/>
        <end position="1806"/>
    </location>
</feature>
<comment type="caution">
    <text evidence="3">The sequence shown here is derived from an EMBL/GenBank/DDBJ whole genome shotgun (WGS) entry which is preliminary data.</text>
</comment>
<keyword evidence="1" id="KW-0175">Coiled coil</keyword>
<evidence type="ECO:0000313" key="4">
    <source>
        <dbReference type="Proteomes" id="UP001203297"/>
    </source>
</evidence>
<feature type="compositionally biased region" description="Pro residues" evidence="2">
    <location>
        <begin position="171"/>
        <end position="187"/>
    </location>
</feature>
<feature type="compositionally biased region" description="Pro residues" evidence="2">
    <location>
        <begin position="43"/>
        <end position="69"/>
    </location>
</feature>
<protein>
    <submittedName>
        <fullName evidence="3">Uncharacterized protein</fullName>
    </submittedName>
</protein>
<feature type="compositionally biased region" description="Low complexity" evidence="2">
    <location>
        <begin position="938"/>
        <end position="950"/>
    </location>
</feature>
<feature type="region of interest" description="Disordered" evidence="2">
    <location>
        <begin position="992"/>
        <end position="1045"/>
    </location>
</feature>
<feature type="compositionally biased region" description="Acidic residues" evidence="2">
    <location>
        <begin position="500"/>
        <end position="522"/>
    </location>
</feature>
<gene>
    <name evidence="3" type="ORF">B0F90DRAFT_1912759</name>
</gene>
<feature type="compositionally biased region" description="Polar residues" evidence="2">
    <location>
        <begin position="802"/>
        <end position="816"/>
    </location>
</feature>
<feature type="region of interest" description="Disordered" evidence="2">
    <location>
        <begin position="859"/>
        <end position="905"/>
    </location>
</feature>
<keyword evidence="4" id="KW-1185">Reference proteome</keyword>
<dbReference type="EMBL" id="WTXG01000036">
    <property type="protein sequence ID" value="KAI0297544.1"/>
    <property type="molecule type" value="Genomic_DNA"/>
</dbReference>
<evidence type="ECO:0000313" key="3">
    <source>
        <dbReference type="EMBL" id="KAI0297544.1"/>
    </source>
</evidence>
<feature type="compositionally biased region" description="Pro residues" evidence="2">
    <location>
        <begin position="761"/>
        <end position="776"/>
    </location>
</feature>
<feature type="region of interest" description="Disordered" evidence="2">
    <location>
        <begin position="612"/>
        <end position="639"/>
    </location>
</feature>
<feature type="region of interest" description="Disordered" evidence="2">
    <location>
        <begin position="494"/>
        <end position="598"/>
    </location>
</feature>
<feature type="region of interest" description="Disordered" evidence="2">
    <location>
        <begin position="154"/>
        <end position="196"/>
    </location>
</feature>
<feature type="compositionally biased region" description="Polar residues" evidence="2">
    <location>
        <begin position="1839"/>
        <end position="1852"/>
    </location>
</feature>
<dbReference type="Proteomes" id="UP001203297">
    <property type="component" value="Unassembled WGS sequence"/>
</dbReference>
<feature type="compositionally biased region" description="Acidic residues" evidence="2">
    <location>
        <begin position="874"/>
        <end position="896"/>
    </location>
</feature>